<name>A0ABR0M2Q1_9PEZI</name>
<dbReference type="SUPFAM" id="SSF52540">
    <property type="entry name" value="P-loop containing nucleoside triphosphate hydrolases"/>
    <property type="match status" value="1"/>
</dbReference>
<organism evidence="1 2">
    <name type="scientific">Cryomyces antarcticus</name>
    <dbReference type="NCBI Taxonomy" id="329879"/>
    <lineage>
        <taxon>Eukaryota</taxon>
        <taxon>Fungi</taxon>
        <taxon>Dikarya</taxon>
        <taxon>Ascomycota</taxon>
        <taxon>Pezizomycotina</taxon>
        <taxon>Dothideomycetes</taxon>
        <taxon>Dothideomycetes incertae sedis</taxon>
        <taxon>Cryomyces</taxon>
    </lineage>
</organism>
<dbReference type="InterPro" id="IPR027417">
    <property type="entry name" value="P-loop_NTPase"/>
</dbReference>
<dbReference type="Gene3D" id="3.40.50.300">
    <property type="entry name" value="P-loop containing nucleotide triphosphate hydrolases"/>
    <property type="match status" value="1"/>
</dbReference>
<gene>
    <name evidence="1" type="primary">PEX6_3</name>
    <name evidence="1" type="ORF">LTR16_011677</name>
</gene>
<feature type="non-terminal residue" evidence="1">
    <location>
        <position position="127"/>
    </location>
</feature>
<reference evidence="1 2" key="1">
    <citation type="submission" date="2023-08" db="EMBL/GenBank/DDBJ databases">
        <title>Black Yeasts Isolated from many extreme environments.</title>
        <authorList>
            <person name="Coleine C."/>
            <person name="Stajich J.E."/>
            <person name="Selbmann L."/>
        </authorList>
    </citation>
    <scope>NUCLEOTIDE SEQUENCE [LARGE SCALE GENOMIC DNA]</scope>
    <source>
        <strain evidence="1 2">CCFEE 536</strain>
    </source>
</reference>
<evidence type="ECO:0000313" key="1">
    <source>
        <dbReference type="EMBL" id="KAK5276131.1"/>
    </source>
</evidence>
<dbReference type="Proteomes" id="UP001357485">
    <property type="component" value="Unassembled WGS sequence"/>
</dbReference>
<dbReference type="Gene3D" id="1.10.8.60">
    <property type="match status" value="1"/>
</dbReference>
<sequence length="127" mass="13297">MTTALKEVLADSRVLIATTTEVDKIPDGIRGLFTHELEVSAPDEGEREGVVRGIIEDAGIRLASDVDLSAVAVKTAALVAGDLVDVVDRAIVAKRERLEKLAATATKQRGDVVTVKDIHLAGGPSSA</sequence>
<comment type="caution">
    <text evidence="1">The sequence shown here is derived from an EMBL/GenBank/DDBJ whole genome shotgun (WGS) entry which is preliminary data.</text>
</comment>
<evidence type="ECO:0000313" key="2">
    <source>
        <dbReference type="Proteomes" id="UP001357485"/>
    </source>
</evidence>
<proteinExistence type="predicted"/>
<accession>A0ABR0M2Q1</accession>
<protein>
    <submittedName>
        <fullName evidence="1">Peroxisomal assembly protein</fullName>
    </submittedName>
</protein>
<dbReference type="EMBL" id="JAVRRA010003710">
    <property type="protein sequence ID" value="KAK5276131.1"/>
    <property type="molecule type" value="Genomic_DNA"/>
</dbReference>
<keyword evidence="2" id="KW-1185">Reference proteome</keyword>